<protein>
    <submittedName>
        <fullName evidence="1">Uncharacterized protein</fullName>
    </submittedName>
</protein>
<evidence type="ECO:0000313" key="1">
    <source>
        <dbReference type="EMBL" id="KAF9648703.1"/>
    </source>
</evidence>
<organism evidence="1 2">
    <name type="scientific">Thelephora ganbajun</name>
    <name type="common">Ganba fungus</name>
    <dbReference type="NCBI Taxonomy" id="370292"/>
    <lineage>
        <taxon>Eukaryota</taxon>
        <taxon>Fungi</taxon>
        <taxon>Dikarya</taxon>
        <taxon>Basidiomycota</taxon>
        <taxon>Agaricomycotina</taxon>
        <taxon>Agaricomycetes</taxon>
        <taxon>Thelephorales</taxon>
        <taxon>Thelephoraceae</taxon>
        <taxon>Thelephora</taxon>
    </lineage>
</organism>
<dbReference type="EMBL" id="MU118009">
    <property type="protein sequence ID" value="KAF9648703.1"/>
    <property type="molecule type" value="Genomic_DNA"/>
</dbReference>
<sequence length="347" mass="38276">MSTAAPQFDAYVLPPHYRNKRCTILVTGASSSAKTAFINAATQSDELQAESSSAESSAEPLRSSNSFELDSGHIVTLLDVSLSKSKSAELQEFFNTQYQNGDLTTGIIFLHSLADDDSAGKTTPFRALKELCGEQALRNTVIATTDWVTEPPEARKKQERWEKKLSNTLFASAIAEGARVFRHKENTTAATRKIVKALLGRPPILVGVQKRLADDALRLQRTESGGIFLGDISVEDGNTVQPEMQAQEHGVQGRSEGTTMGVSQRSLIASRSSKTEQNGYVTGARHKKTLDHKQKLKRWKQRQEHRARKVVWEKWDPVEMVACVCCGAALYAVLTLFREHGAYVIGL</sequence>
<gene>
    <name evidence="1" type="ORF">BDM02DRAFT_2083463</name>
</gene>
<accession>A0ACB6ZH49</accession>
<proteinExistence type="predicted"/>
<reference evidence="1" key="2">
    <citation type="journal article" date="2020" name="Nat. Commun.">
        <title>Large-scale genome sequencing of mycorrhizal fungi provides insights into the early evolution of symbiotic traits.</title>
        <authorList>
            <person name="Miyauchi S."/>
            <person name="Kiss E."/>
            <person name="Kuo A."/>
            <person name="Drula E."/>
            <person name="Kohler A."/>
            <person name="Sanchez-Garcia M."/>
            <person name="Morin E."/>
            <person name="Andreopoulos B."/>
            <person name="Barry K.W."/>
            <person name="Bonito G."/>
            <person name="Buee M."/>
            <person name="Carver A."/>
            <person name="Chen C."/>
            <person name="Cichocki N."/>
            <person name="Clum A."/>
            <person name="Culley D."/>
            <person name="Crous P.W."/>
            <person name="Fauchery L."/>
            <person name="Girlanda M."/>
            <person name="Hayes R.D."/>
            <person name="Keri Z."/>
            <person name="LaButti K."/>
            <person name="Lipzen A."/>
            <person name="Lombard V."/>
            <person name="Magnuson J."/>
            <person name="Maillard F."/>
            <person name="Murat C."/>
            <person name="Nolan M."/>
            <person name="Ohm R.A."/>
            <person name="Pangilinan J."/>
            <person name="Pereira M.F."/>
            <person name="Perotto S."/>
            <person name="Peter M."/>
            <person name="Pfister S."/>
            <person name="Riley R."/>
            <person name="Sitrit Y."/>
            <person name="Stielow J.B."/>
            <person name="Szollosi G."/>
            <person name="Zifcakova L."/>
            <person name="Stursova M."/>
            <person name="Spatafora J.W."/>
            <person name="Tedersoo L."/>
            <person name="Vaario L.M."/>
            <person name="Yamada A."/>
            <person name="Yan M."/>
            <person name="Wang P."/>
            <person name="Xu J."/>
            <person name="Bruns T."/>
            <person name="Baldrian P."/>
            <person name="Vilgalys R."/>
            <person name="Dunand C."/>
            <person name="Henrissat B."/>
            <person name="Grigoriev I.V."/>
            <person name="Hibbett D."/>
            <person name="Nagy L.G."/>
            <person name="Martin F.M."/>
        </authorList>
    </citation>
    <scope>NUCLEOTIDE SEQUENCE</scope>
    <source>
        <strain evidence="1">P2</strain>
    </source>
</reference>
<dbReference type="Proteomes" id="UP000886501">
    <property type="component" value="Unassembled WGS sequence"/>
</dbReference>
<name>A0ACB6ZH49_THEGA</name>
<evidence type="ECO:0000313" key="2">
    <source>
        <dbReference type="Proteomes" id="UP000886501"/>
    </source>
</evidence>
<reference evidence="1" key="1">
    <citation type="submission" date="2019-10" db="EMBL/GenBank/DDBJ databases">
        <authorList>
            <consortium name="DOE Joint Genome Institute"/>
            <person name="Kuo A."/>
            <person name="Miyauchi S."/>
            <person name="Kiss E."/>
            <person name="Drula E."/>
            <person name="Kohler A."/>
            <person name="Sanchez-Garcia M."/>
            <person name="Andreopoulos B."/>
            <person name="Barry K.W."/>
            <person name="Bonito G."/>
            <person name="Buee M."/>
            <person name="Carver A."/>
            <person name="Chen C."/>
            <person name="Cichocki N."/>
            <person name="Clum A."/>
            <person name="Culley D."/>
            <person name="Crous P.W."/>
            <person name="Fauchery L."/>
            <person name="Girlanda M."/>
            <person name="Hayes R."/>
            <person name="Keri Z."/>
            <person name="Labutti K."/>
            <person name="Lipzen A."/>
            <person name="Lombard V."/>
            <person name="Magnuson J."/>
            <person name="Maillard F."/>
            <person name="Morin E."/>
            <person name="Murat C."/>
            <person name="Nolan M."/>
            <person name="Ohm R."/>
            <person name="Pangilinan J."/>
            <person name="Pereira M."/>
            <person name="Perotto S."/>
            <person name="Peter M."/>
            <person name="Riley R."/>
            <person name="Sitrit Y."/>
            <person name="Stielow B."/>
            <person name="Szollosi G."/>
            <person name="Zifcakova L."/>
            <person name="Stursova M."/>
            <person name="Spatafora J.W."/>
            <person name="Tedersoo L."/>
            <person name="Vaario L.-M."/>
            <person name="Yamada A."/>
            <person name="Yan M."/>
            <person name="Wang P."/>
            <person name="Xu J."/>
            <person name="Bruns T."/>
            <person name="Baldrian P."/>
            <person name="Vilgalys R."/>
            <person name="Henrissat B."/>
            <person name="Grigoriev I.V."/>
            <person name="Hibbett D."/>
            <person name="Nagy L.G."/>
            <person name="Martin F.M."/>
        </authorList>
    </citation>
    <scope>NUCLEOTIDE SEQUENCE</scope>
    <source>
        <strain evidence="1">P2</strain>
    </source>
</reference>
<keyword evidence="2" id="KW-1185">Reference proteome</keyword>
<comment type="caution">
    <text evidence="1">The sequence shown here is derived from an EMBL/GenBank/DDBJ whole genome shotgun (WGS) entry which is preliminary data.</text>
</comment>